<dbReference type="InterPro" id="IPR043970">
    <property type="entry name" value="FUZ/MON1/HPS1_longin_3"/>
</dbReference>
<dbReference type="Pfam" id="PF19037">
    <property type="entry name" value="Fuz_longin_2"/>
    <property type="match status" value="1"/>
</dbReference>
<feature type="domain" description="FUZ/MON1/HPS1 second Longin" evidence="3">
    <location>
        <begin position="405"/>
        <end position="497"/>
    </location>
</feature>
<evidence type="ECO:0000313" key="6">
    <source>
        <dbReference type="Proteomes" id="UP001150062"/>
    </source>
</evidence>
<feature type="domain" description="FUZ/MON1/HPS1 third Longin" evidence="4">
    <location>
        <begin position="532"/>
        <end position="627"/>
    </location>
</feature>
<dbReference type="InterPro" id="IPR043971">
    <property type="entry name" value="FUZ/MON1/HPS1_longin_2"/>
</dbReference>
<evidence type="ECO:0000259" key="2">
    <source>
        <dbReference type="Pfam" id="PF19036"/>
    </source>
</evidence>
<proteinExistence type="predicted"/>
<evidence type="ECO:0000256" key="1">
    <source>
        <dbReference type="SAM" id="MobiDB-lite"/>
    </source>
</evidence>
<dbReference type="PANTHER" id="PTHR13027:SF7">
    <property type="entry name" value="VACUOLAR FUSION PROTEIN MON1 HOMOLOG"/>
    <property type="match status" value="1"/>
</dbReference>
<dbReference type="Proteomes" id="UP001150062">
    <property type="component" value="Unassembled WGS sequence"/>
</dbReference>
<dbReference type="InterPro" id="IPR043972">
    <property type="entry name" value="FUZ/MON1/HPS1_longin_1"/>
</dbReference>
<accession>A0ABQ8XA97</accession>
<sequence length="639" mass="75933">MSEQKVGLEEKEKNKNQKDEIKKDQNQEIPKNQLPQTHEESKKQQITNQQNKKEKENQRNTGSEGNKENKIKTEQKQENKNNKEEEEEEEEEEVKIQENENEENLKQNENESKVQTNKSVELEIKKKENKDQENTKKQEQKEKKNTTEEQTEKNEKEIEVKVKDKEEKEKAKEDKEKEKDKEEKEKEKEKEKEENENKKENKNGKKQKQKNSYLNNQYSQIIKGRRYQKHEEEGIHDQKWINHKKQYFIVTQTGKPIYTRYGSDVKLASFLCVPQALVSFVSQFDDEIIDMKAGGHKYIFLCKGPLILVCVSKSGETNEYLTQQLEFLYLQTLFFLSYRIIDMLMKNPRMDLSTPLNGTFKFFDNLIYRMNKFPFAIQSSPFLKLDSKVRFKIAKLLKNCSMKFLKYAMLLTKNLFIQITQPKNKKISYADLFLIQNFISDSTLHDNVNWVPFCLPSFSQTQMLYGYIHYIDQEKEVCVCLISSNPQGFMELKELGEELKKILEKEEIISELTKAFNESKKLSASHLKIPYLKHFVYNNKIMNQCYYVQPEIPYNIGKNVKRLSLLYQTSRERLLQENKKYSIFTDYETVSSIISEGNELYSVYHPLITQEEIIKNDNTLLSWLKKNMDDLFAETFQNW</sequence>
<comment type="caution">
    <text evidence="5">The sequence shown here is derived from an EMBL/GenBank/DDBJ whole genome shotgun (WGS) entry which is preliminary data.</text>
</comment>
<feature type="region of interest" description="Disordered" evidence="1">
    <location>
        <begin position="1"/>
        <end position="219"/>
    </location>
</feature>
<dbReference type="Pfam" id="PF19036">
    <property type="entry name" value="Fuz_longin_1"/>
    <property type="match status" value="1"/>
</dbReference>
<protein>
    <submittedName>
        <fullName evidence="5">Sand protein-related</fullName>
    </submittedName>
</protein>
<dbReference type="PANTHER" id="PTHR13027">
    <property type="entry name" value="SAND PROTEIN-RELATED"/>
    <property type="match status" value="1"/>
</dbReference>
<dbReference type="Pfam" id="PF19038">
    <property type="entry name" value="Fuz_longin_3"/>
    <property type="match status" value="1"/>
</dbReference>
<organism evidence="5 6">
    <name type="scientific">Anaeramoeba flamelloides</name>
    <dbReference type="NCBI Taxonomy" id="1746091"/>
    <lineage>
        <taxon>Eukaryota</taxon>
        <taxon>Metamonada</taxon>
        <taxon>Anaeramoebidae</taxon>
        <taxon>Anaeramoeba</taxon>
    </lineage>
</organism>
<reference evidence="5" key="1">
    <citation type="submission" date="2022-08" db="EMBL/GenBank/DDBJ databases">
        <title>Novel sulfate-reducing endosymbionts in the free-living metamonad Anaeramoeba.</title>
        <authorList>
            <person name="Jerlstrom-Hultqvist J."/>
            <person name="Cepicka I."/>
            <person name="Gallot-Lavallee L."/>
            <person name="Salas-Leiva D."/>
            <person name="Curtis B.A."/>
            <person name="Zahonova K."/>
            <person name="Pipaliya S."/>
            <person name="Dacks J."/>
            <person name="Roger A.J."/>
        </authorList>
    </citation>
    <scope>NUCLEOTIDE SEQUENCE</scope>
    <source>
        <strain evidence="5">Schooner1</strain>
    </source>
</reference>
<feature type="domain" description="FUZ/MON1/HPS1 first Longin" evidence="2">
    <location>
        <begin position="245"/>
        <end position="366"/>
    </location>
</feature>
<keyword evidence="6" id="KW-1185">Reference proteome</keyword>
<name>A0ABQ8XA97_9EUKA</name>
<evidence type="ECO:0000313" key="5">
    <source>
        <dbReference type="EMBL" id="KAJ6229479.1"/>
    </source>
</evidence>
<gene>
    <name evidence="5" type="ORF">M0813_07707</name>
</gene>
<dbReference type="PRINTS" id="PR01546">
    <property type="entry name" value="YEAST73DUF"/>
</dbReference>
<dbReference type="EMBL" id="JAOAOG010000320">
    <property type="protein sequence ID" value="KAJ6229479.1"/>
    <property type="molecule type" value="Genomic_DNA"/>
</dbReference>
<feature type="compositionally biased region" description="Acidic residues" evidence="1">
    <location>
        <begin position="84"/>
        <end position="93"/>
    </location>
</feature>
<evidence type="ECO:0000259" key="4">
    <source>
        <dbReference type="Pfam" id="PF19038"/>
    </source>
</evidence>
<feature type="compositionally biased region" description="Basic and acidic residues" evidence="1">
    <location>
        <begin position="120"/>
        <end position="203"/>
    </location>
</feature>
<dbReference type="InterPro" id="IPR004353">
    <property type="entry name" value="Mon1"/>
</dbReference>
<feature type="compositionally biased region" description="Basic and acidic residues" evidence="1">
    <location>
        <begin position="65"/>
        <end position="83"/>
    </location>
</feature>
<feature type="compositionally biased region" description="Basic and acidic residues" evidence="1">
    <location>
        <begin position="1"/>
        <end position="26"/>
    </location>
</feature>
<evidence type="ECO:0000259" key="3">
    <source>
        <dbReference type="Pfam" id="PF19037"/>
    </source>
</evidence>
<feature type="compositionally biased region" description="Basic and acidic residues" evidence="1">
    <location>
        <begin position="94"/>
        <end position="112"/>
    </location>
</feature>